<evidence type="ECO:0000259" key="1">
    <source>
        <dbReference type="PROSITE" id="PS51459"/>
    </source>
</evidence>
<dbReference type="Proteomes" id="UP000034826">
    <property type="component" value="Unassembled WGS sequence"/>
</dbReference>
<dbReference type="EMBL" id="LCIY01000003">
    <property type="protein sequence ID" value="KKT67598.1"/>
    <property type="molecule type" value="Genomic_DNA"/>
</dbReference>
<dbReference type="Gene3D" id="1.20.120.1870">
    <property type="entry name" value="Fic/DOC protein, Fido domain"/>
    <property type="match status" value="1"/>
</dbReference>
<gene>
    <name evidence="2" type="ORF">UW60_C0003G0006</name>
</gene>
<dbReference type="AlphaFoldDB" id="A0A0G1J8D2"/>
<dbReference type="PANTHER" id="PTHR35810:SF1">
    <property type="entry name" value="CYTOPLASMIC PROTEIN"/>
    <property type="match status" value="1"/>
</dbReference>
<dbReference type="PATRIC" id="fig|1618564.3.peg.118"/>
<name>A0A0G1J8D2_9BACT</name>
<feature type="domain" description="Fido" evidence="1">
    <location>
        <begin position="186"/>
        <end position="317"/>
    </location>
</feature>
<sequence>MEVEIYKSSDGEIQMEVKLKKDTIWLSQAQMANLFEIDRTVISKHINNIFKSNELKEISNVQKMHITGTDKPTKFYNLDLIISVGYRVNSKKATQFRIWATRILKQHLLRGYSVNEKLLLAQKDKLNEIKNAINFIEEKSHQKLLRKQSHELLSLIRQYTKSIDLLEQYDKKRVKRIRGSKTSYVVTYDEAKIVISELKKNLQDSKAQTGMFAVETSDRLKGIIGNLNQTFGSVELYKSAEEKAANLLYMVIKDHPFVDGNKRTGSILFIHFLDRNNILYRTNGERKINDNALVALALLVAISNPIEKDILIKVIMGLLSD</sequence>
<evidence type="ECO:0000313" key="3">
    <source>
        <dbReference type="Proteomes" id="UP000034826"/>
    </source>
</evidence>
<dbReference type="InterPro" id="IPR003812">
    <property type="entry name" value="Fido"/>
</dbReference>
<evidence type="ECO:0000313" key="2">
    <source>
        <dbReference type="EMBL" id="KKT67598.1"/>
    </source>
</evidence>
<dbReference type="PROSITE" id="PS51459">
    <property type="entry name" value="FIDO"/>
    <property type="match status" value="1"/>
</dbReference>
<dbReference type="SUPFAM" id="SSF140931">
    <property type="entry name" value="Fic-like"/>
    <property type="match status" value="1"/>
</dbReference>
<dbReference type="Pfam" id="PF13310">
    <property type="entry name" value="Virulence_RhuM"/>
    <property type="match status" value="1"/>
</dbReference>
<reference evidence="2 3" key="1">
    <citation type="journal article" date="2015" name="Nature">
        <title>rRNA introns, odd ribosomes, and small enigmatic genomes across a large radiation of phyla.</title>
        <authorList>
            <person name="Brown C.T."/>
            <person name="Hug L.A."/>
            <person name="Thomas B.C."/>
            <person name="Sharon I."/>
            <person name="Castelle C.J."/>
            <person name="Singh A."/>
            <person name="Wilkins M.J."/>
            <person name="Williams K.H."/>
            <person name="Banfield J.F."/>
        </authorList>
    </citation>
    <scope>NUCLEOTIDE SEQUENCE [LARGE SCALE GENOMIC DNA]</scope>
</reference>
<accession>A0A0G1J8D2</accession>
<dbReference type="PANTHER" id="PTHR35810">
    <property type="entry name" value="CYTOPLASMIC PROTEIN-RELATED"/>
    <property type="match status" value="1"/>
</dbReference>
<proteinExistence type="predicted"/>
<dbReference type="InterPro" id="IPR036597">
    <property type="entry name" value="Fido-like_dom_sf"/>
</dbReference>
<dbReference type="InterPro" id="IPR011204">
    <property type="entry name" value="Virulence_RhuM-like"/>
</dbReference>
<dbReference type="Pfam" id="PF02661">
    <property type="entry name" value="Fic"/>
    <property type="match status" value="1"/>
</dbReference>
<comment type="caution">
    <text evidence="2">The sequence shown here is derived from an EMBL/GenBank/DDBJ whole genome shotgun (WGS) entry which is preliminary data.</text>
</comment>
<organism evidence="2 3">
    <name type="scientific">Candidatus Woesebacteria bacterium GW2011_GWA2_44_33</name>
    <dbReference type="NCBI Taxonomy" id="1618564"/>
    <lineage>
        <taxon>Bacteria</taxon>
        <taxon>Candidatus Woeseibacteriota</taxon>
    </lineage>
</organism>
<dbReference type="InterPro" id="IPR053737">
    <property type="entry name" value="Type_II_TA_Toxin"/>
</dbReference>
<protein>
    <submittedName>
        <fullName evidence="2">Putative Death-on-curing family protein</fullName>
    </submittedName>
</protein>